<evidence type="ECO:0000313" key="7">
    <source>
        <dbReference type="EMBL" id="KAK6644396.1"/>
    </source>
</evidence>
<keyword evidence="5" id="KW-0472">Membrane</keyword>
<evidence type="ECO:0000256" key="4">
    <source>
        <dbReference type="RuleBase" id="RU367011"/>
    </source>
</evidence>
<feature type="transmembrane region" description="Helical" evidence="5">
    <location>
        <begin position="306"/>
        <end position="330"/>
    </location>
</feature>
<name>A0AAN8XQT0_POLSC</name>
<dbReference type="PANTHER" id="PTHR18952:SF124">
    <property type="entry name" value="CARBONIC ANHYDRASE 7"/>
    <property type="match status" value="1"/>
</dbReference>
<dbReference type="SMART" id="SM01057">
    <property type="entry name" value="Carb_anhydrase"/>
    <property type="match status" value="2"/>
</dbReference>
<dbReference type="InterPro" id="IPR018338">
    <property type="entry name" value="Carbonic_anhydrase_a-class_CS"/>
</dbReference>
<dbReference type="EMBL" id="JAWJWE010000001">
    <property type="protein sequence ID" value="KAK6644396.1"/>
    <property type="molecule type" value="Genomic_DNA"/>
</dbReference>
<keyword evidence="2 4" id="KW-0479">Metal-binding</keyword>
<comment type="caution">
    <text evidence="7">The sequence shown here is derived from an EMBL/GenBank/DDBJ whole genome shotgun (WGS) entry which is preliminary data.</text>
</comment>
<dbReference type="EC" id="4.2.1.1" evidence="4"/>
<keyword evidence="5" id="KW-1133">Transmembrane helix</keyword>
<dbReference type="PROSITE" id="PS51144">
    <property type="entry name" value="ALPHA_CA_2"/>
    <property type="match status" value="2"/>
</dbReference>
<organism evidence="7 8">
    <name type="scientific">Polyplax serrata</name>
    <name type="common">Common mouse louse</name>
    <dbReference type="NCBI Taxonomy" id="468196"/>
    <lineage>
        <taxon>Eukaryota</taxon>
        <taxon>Metazoa</taxon>
        <taxon>Ecdysozoa</taxon>
        <taxon>Arthropoda</taxon>
        <taxon>Hexapoda</taxon>
        <taxon>Insecta</taxon>
        <taxon>Pterygota</taxon>
        <taxon>Neoptera</taxon>
        <taxon>Paraneoptera</taxon>
        <taxon>Psocodea</taxon>
        <taxon>Troctomorpha</taxon>
        <taxon>Phthiraptera</taxon>
        <taxon>Anoplura</taxon>
        <taxon>Polyplacidae</taxon>
        <taxon>Polyplax</taxon>
    </lineage>
</organism>
<protein>
    <recommendedName>
        <fullName evidence="4">Carbonic anhydrase</fullName>
        <ecNumber evidence="4">4.2.1.1</ecNumber>
    </recommendedName>
</protein>
<comment type="cofactor">
    <cofactor evidence="4">
        <name>Zn(2+)</name>
        <dbReference type="ChEBI" id="CHEBI:29105"/>
    </cofactor>
</comment>
<feature type="transmembrane region" description="Helical" evidence="5">
    <location>
        <begin position="345"/>
        <end position="363"/>
    </location>
</feature>
<feature type="domain" description="Alpha-carbonic anhydrase" evidence="6">
    <location>
        <begin position="407"/>
        <end position="666"/>
    </location>
</feature>
<comment type="similarity">
    <text evidence="1 4">Belongs to the alpha-carbonic anhydrase family.</text>
</comment>
<dbReference type="InterPro" id="IPR036398">
    <property type="entry name" value="CA_dom_sf"/>
</dbReference>
<reference evidence="7 8" key="1">
    <citation type="submission" date="2023-10" db="EMBL/GenBank/DDBJ databases">
        <title>Genomes of two closely related lineages of the louse Polyplax serrata with different host specificities.</title>
        <authorList>
            <person name="Martinu J."/>
            <person name="Tarabai H."/>
            <person name="Stefka J."/>
            <person name="Hypsa V."/>
        </authorList>
    </citation>
    <scope>NUCLEOTIDE SEQUENCE [LARGE SCALE GENOMIC DNA]</scope>
    <source>
        <strain evidence="7">HR10_N</strain>
    </source>
</reference>
<dbReference type="GO" id="GO:0004089">
    <property type="term" value="F:carbonate dehydratase activity"/>
    <property type="evidence" value="ECO:0007669"/>
    <property type="project" value="UniProtKB-UniRule"/>
</dbReference>
<dbReference type="PROSITE" id="PS00162">
    <property type="entry name" value="ALPHA_CA_1"/>
    <property type="match status" value="2"/>
</dbReference>
<proteinExistence type="inferred from homology"/>
<dbReference type="InterPro" id="IPR001148">
    <property type="entry name" value="CA_dom"/>
</dbReference>
<evidence type="ECO:0000259" key="6">
    <source>
        <dbReference type="PROSITE" id="PS51144"/>
    </source>
</evidence>
<evidence type="ECO:0000256" key="3">
    <source>
        <dbReference type="ARBA" id="ARBA00022833"/>
    </source>
</evidence>
<keyword evidence="5" id="KW-0812">Transmembrane</keyword>
<evidence type="ECO:0000256" key="2">
    <source>
        <dbReference type="ARBA" id="ARBA00022723"/>
    </source>
</evidence>
<keyword evidence="3 4" id="KW-0862">Zinc</keyword>
<comment type="catalytic activity">
    <reaction evidence="4">
        <text>hydrogencarbonate + H(+) = CO2 + H2O</text>
        <dbReference type="Rhea" id="RHEA:10748"/>
        <dbReference type="ChEBI" id="CHEBI:15377"/>
        <dbReference type="ChEBI" id="CHEBI:15378"/>
        <dbReference type="ChEBI" id="CHEBI:16526"/>
        <dbReference type="ChEBI" id="CHEBI:17544"/>
        <dbReference type="EC" id="4.2.1.1"/>
    </reaction>
</comment>
<feature type="domain" description="Alpha-carbonic anhydrase" evidence="6">
    <location>
        <begin position="52"/>
        <end position="309"/>
    </location>
</feature>
<comment type="function">
    <text evidence="4">Reversible hydration of carbon dioxide.</text>
</comment>
<feature type="transmembrane region" description="Helical" evidence="5">
    <location>
        <begin position="370"/>
        <end position="387"/>
    </location>
</feature>
<dbReference type="PANTHER" id="PTHR18952">
    <property type="entry name" value="CARBONIC ANHYDRASE"/>
    <property type="match status" value="1"/>
</dbReference>
<keyword evidence="4" id="KW-0456">Lyase</keyword>
<evidence type="ECO:0000313" key="8">
    <source>
        <dbReference type="Proteomes" id="UP001372834"/>
    </source>
</evidence>
<dbReference type="SUPFAM" id="SSF51069">
    <property type="entry name" value="Carbonic anhydrase"/>
    <property type="match status" value="2"/>
</dbReference>
<accession>A0AAN8XQT0</accession>
<dbReference type="GO" id="GO:0005737">
    <property type="term" value="C:cytoplasm"/>
    <property type="evidence" value="ECO:0007669"/>
    <property type="project" value="TreeGrafter"/>
</dbReference>
<gene>
    <name evidence="7" type="ORF">RUM43_000663</name>
</gene>
<dbReference type="CDD" id="cd00326">
    <property type="entry name" value="alpha_CA"/>
    <property type="match status" value="2"/>
</dbReference>
<feature type="transmembrane region" description="Helical" evidence="5">
    <location>
        <begin position="12"/>
        <end position="34"/>
    </location>
</feature>
<dbReference type="AlphaFoldDB" id="A0AAN8XQT0"/>
<dbReference type="Gene3D" id="3.10.200.10">
    <property type="entry name" value="Alpha carbonic anhydrase"/>
    <property type="match status" value="2"/>
</dbReference>
<dbReference type="Pfam" id="PF00194">
    <property type="entry name" value="Carb_anhydrase"/>
    <property type="match status" value="2"/>
</dbReference>
<evidence type="ECO:0000256" key="1">
    <source>
        <dbReference type="ARBA" id="ARBA00010718"/>
    </source>
</evidence>
<dbReference type="InterPro" id="IPR023561">
    <property type="entry name" value="Carbonic_anhydrase_a-class"/>
</dbReference>
<evidence type="ECO:0000256" key="5">
    <source>
        <dbReference type="SAM" id="Phobius"/>
    </source>
</evidence>
<sequence>MAVQEKGCINHMFGGALKGMIMGGILGALGGIALRQNASGILSMASQGAQYLTFGILIADSWAERFPDCGGFMQSPINIPANGLEQRRTEKALMWRNYANTPKTMVLENSRYSVHGTCIWGEGTSIPFITYGPLQHRYSFSQFHFHWGANSSFGSEHTVDGKRYPMEMHLVHERQDAVLGNLDKNNNSTHLVVIGFMFEVRKQDNANLKPILVRLKEVAGNRKKKTFVDPFPLDALINYFTEDYVTYKGSLTTPPCSEGVVWILSSKPLGISERQLNEFRKSITDVRGIKIENFRPVQKLNRRTIYYVRSFCVLSSLVLSKVNLFFVVLWESVGQLTNWTVEFPVQWMLNLLSYCLLGDMLSWLETKTKICEIVLVGLLLIILVVYFDEWLGIYSCFQTRDQTVSQFQFGYRRHNGPSVWKEHYENAKGEKQSPINILISEAVRCPCGPLEWNYFSDLPASMVMHNDGYSVTIYSKWSCGTPTLTGGPLNHENYVFNRLYFHWGPTDTEGSEHTLDYERFPLELHVVFLKDCYNNLMEAHYDNCYNGIVIVVFLFEITPVDNPGFLNIITDNLHNVKHPKSRCHIQPFSLSDIYPEFQHGYYKYEGSITQPPCSEIVTYIVQTETIAVSKRQMSRFRKLYAFDGKPMMNNSRPVQKLNNRPVYYFTS</sequence>
<dbReference type="GO" id="GO:0008270">
    <property type="term" value="F:zinc ion binding"/>
    <property type="evidence" value="ECO:0007669"/>
    <property type="project" value="UniProtKB-UniRule"/>
</dbReference>
<dbReference type="Proteomes" id="UP001372834">
    <property type="component" value="Unassembled WGS sequence"/>
</dbReference>